<keyword evidence="1" id="KW-0812">Transmembrane</keyword>
<evidence type="ECO:0000256" key="1">
    <source>
        <dbReference type="SAM" id="Phobius"/>
    </source>
</evidence>
<dbReference type="EMBL" id="FLRE01002862">
    <property type="protein sequence ID" value="SBT59089.1"/>
    <property type="molecule type" value="Genomic_DNA"/>
</dbReference>
<dbReference type="Proteomes" id="UP000078555">
    <property type="component" value="Unassembled WGS sequence"/>
</dbReference>
<keyword evidence="1" id="KW-0472">Membrane</keyword>
<name>A0A1A9AKC3_PLAOA</name>
<keyword evidence="1" id="KW-1133">Transmembrane helix</keyword>
<evidence type="ECO:0000313" key="2">
    <source>
        <dbReference type="EMBL" id="SBT57068.1"/>
    </source>
</evidence>
<protein>
    <submittedName>
        <fullName evidence="2">PIR Superfamily Protein</fullName>
    </submittedName>
</protein>
<dbReference type="Pfam" id="PF05795">
    <property type="entry name" value="Plasmodium_Vir"/>
    <property type="match status" value="1"/>
</dbReference>
<reference evidence="4 5" key="2">
    <citation type="submission" date="2016-05" db="EMBL/GenBank/DDBJ databases">
        <authorList>
            <person name="Naeem Raeece"/>
        </authorList>
    </citation>
    <scope>NUCLEOTIDE SEQUENCE [LARGE SCALE GENOMIC DNA]</scope>
</reference>
<dbReference type="Proteomes" id="UP000078550">
    <property type="component" value="Unassembled WGS sequence"/>
</dbReference>
<sequence length="307" mass="36000">MYELPSKKFNNIWNEGICYSEVNNIITDKKDSVDAFRWVKNVEKNFSDNLKKQKVIIDDNTLEKRCRDLYYLIYGILNQFKNLRNYGHIYNGIKVTVKSHINSAFINLKYANCMMNDTKENYYEQANLKDKKYIDDICEDIKYIDSNISDINSSSKCKEIKEHILEKNSSLRTTYNPESDSDILKYYKFKSLDELDNIIKKIKCTPNGDTEQLELTGGSHEASQLSGHIPIIFIFSFLGFLPMCLFLYKVTPVGTWLKMRIKKKIKLDNNLSDETENEIYEETSECVRNNLHDDKYSILYHSTGYSK</sequence>
<dbReference type="EMBL" id="FLRD01001352">
    <property type="protein sequence ID" value="SBT57068.1"/>
    <property type="molecule type" value="Genomic_DNA"/>
</dbReference>
<dbReference type="AlphaFoldDB" id="A0A1A9AKC3"/>
<evidence type="ECO:0000313" key="5">
    <source>
        <dbReference type="Proteomes" id="UP000078555"/>
    </source>
</evidence>
<keyword evidence="5" id="KW-1185">Reference proteome</keyword>
<evidence type="ECO:0000313" key="3">
    <source>
        <dbReference type="EMBL" id="SBT59089.1"/>
    </source>
</evidence>
<organism evidence="2 5">
    <name type="scientific">Plasmodium ovale wallikeri</name>
    <dbReference type="NCBI Taxonomy" id="864142"/>
    <lineage>
        <taxon>Eukaryota</taxon>
        <taxon>Sar</taxon>
        <taxon>Alveolata</taxon>
        <taxon>Apicomplexa</taxon>
        <taxon>Aconoidasida</taxon>
        <taxon>Haemosporida</taxon>
        <taxon>Plasmodiidae</taxon>
        <taxon>Plasmodium</taxon>
        <taxon>Plasmodium (Plasmodium)</taxon>
    </lineage>
</organism>
<proteinExistence type="predicted"/>
<reference evidence="2" key="1">
    <citation type="submission" date="2016-05" db="EMBL/GenBank/DDBJ databases">
        <authorList>
            <person name="Lavstsen T."/>
            <person name="Jespersen J.S."/>
        </authorList>
    </citation>
    <scope>NUCLEOTIDE SEQUENCE [LARGE SCALE GENOMIC DNA]</scope>
</reference>
<gene>
    <name evidence="2" type="ORF">POVWA1_079920</name>
    <name evidence="3" type="ORF">POVWA2_091560</name>
</gene>
<feature type="transmembrane region" description="Helical" evidence="1">
    <location>
        <begin position="231"/>
        <end position="257"/>
    </location>
</feature>
<accession>A0A1A9AKC3</accession>
<evidence type="ECO:0000313" key="4">
    <source>
        <dbReference type="Proteomes" id="UP000078550"/>
    </source>
</evidence>
<dbReference type="InterPro" id="IPR008780">
    <property type="entry name" value="Plasmodium_Vir"/>
</dbReference>